<evidence type="ECO:0000256" key="1">
    <source>
        <dbReference type="SAM" id="MobiDB-lite"/>
    </source>
</evidence>
<comment type="caution">
    <text evidence="2">The sequence shown here is derived from an EMBL/GenBank/DDBJ whole genome shotgun (WGS) entry which is preliminary data.</text>
</comment>
<name>A0ABD1ZEN4_9MARC</name>
<dbReference type="Proteomes" id="UP001605036">
    <property type="component" value="Unassembled WGS sequence"/>
</dbReference>
<reference evidence="2 3" key="1">
    <citation type="submission" date="2024-09" db="EMBL/GenBank/DDBJ databases">
        <title>Chromosome-scale assembly of Riccia fluitans.</title>
        <authorList>
            <person name="Paukszto L."/>
            <person name="Sawicki J."/>
            <person name="Karawczyk K."/>
            <person name="Piernik-Szablinska J."/>
            <person name="Szczecinska M."/>
            <person name="Mazdziarz M."/>
        </authorList>
    </citation>
    <scope>NUCLEOTIDE SEQUENCE [LARGE SCALE GENOMIC DNA]</scope>
    <source>
        <strain evidence="2">Rf_01</strain>
        <tissue evidence="2">Aerial parts of the thallus</tissue>
    </source>
</reference>
<feature type="compositionally biased region" description="Polar residues" evidence="1">
    <location>
        <begin position="1"/>
        <end position="11"/>
    </location>
</feature>
<feature type="compositionally biased region" description="Basic residues" evidence="1">
    <location>
        <begin position="185"/>
        <end position="194"/>
    </location>
</feature>
<feature type="region of interest" description="Disordered" evidence="1">
    <location>
        <begin position="178"/>
        <end position="207"/>
    </location>
</feature>
<accession>A0ABD1ZEN4</accession>
<feature type="compositionally biased region" description="Basic and acidic residues" evidence="1">
    <location>
        <begin position="195"/>
        <end position="207"/>
    </location>
</feature>
<dbReference type="EMBL" id="JBHFFA010000001">
    <property type="protein sequence ID" value="KAL2649537.1"/>
    <property type="molecule type" value="Genomic_DNA"/>
</dbReference>
<proteinExistence type="predicted"/>
<dbReference type="AlphaFoldDB" id="A0ABD1ZEN4"/>
<evidence type="ECO:0000313" key="3">
    <source>
        <dbReference type="Proteomes" id="UP001605036"/>
    </source>
</evidence>
<organism evidence="2 3">
    <name type="scientific">Riccia fluitans</name>
    <dbReference type="NCBI Taxonomy" id="41844"/>
    <lineage>
        <taxon>Eukaryota</taxon>
        <taxon>Viridiplantae</taxon>
        <taxon>Streptophyta</taxon>
        <taxon>Embryophyta</taxon>
        <taxon>Marchantiophyta</taxon>
        <taxon>Marchantiopsida</taxon>
        <taxon>Marchantiidae</taxon>
        <taxon>Marchantiales</taxon>
        <taxon>Ricciaceae</taxon>
        <taxon>Riccia</taxon>
    </lineage>
</organism>
<feature type="compositionally biased region" description="Basic and acidic residues" evidence="1">
    <location>
        <begin position="12"/>
        <end position="34"/>
    </location>
</feature>
<gene>
    <name evidence="2" type="ORF">R1flu_017665</name>
</gene>
<sequence>MSMENAGSEQWSENKSKFPEFTADHGTYKLSPGEERDARLACQRQLRRERLQQVRAQEMLLAEKSAIDYRQRRKREGLKLLQSLKEAWQEDQEIRKAVLEFDYFHSCEGIGQSHVVAQHLTERLDAQAVQKAKEAQLNEIRGNLRFRRAMKEEKAGKSEVSKEKILAKCRREVLKRVSETERRMARSHACRVKSRSKDKDKDKPKVPYEELATERYLKIDSRLNSVLHYQLPGAPNDYKDTYFHSRFSVLKDRERKKKATDKEDTQAEENAWEAAAGHVKLVETERERKALLEEIWKRRQEERSRKS</sequence>
<protein>
    <submittedName>
        <fullName evidence="2">Uncharacterized protein</fullName>
    </submittedName>
</protein>
<keyword evidence="3" id="KW-1185">Reference proteome</keyword>
<feature type="region of interest" description="Disordered" evidence="1">
    <location>
        <begin position="1"/>
        <end position="34"/>
    </location>
</feature>
<evidence type="ECO:0000313" key="2">
    <source>
        <dbReference type="EMBL" id="KAL2649537.1"/>
    </source>
</evidence>